<dbReference type="EMBL" id="FNQC01000001">
    <property type="protein sequence ID" value="SDY40060.1"/>
    <property type="molecule type" value="Genomic_DNA"/>
</dbReference>
<evidence type="ECO:0008006" key="3">
    <source>
        <dbReference type="Google" id="ProtNLM"/>
    </source>
</evidence>
<dbReference type="Proteomes" id="UP000199663">
    <property type="component" value="Unassembled WGS sequence"/>
</dbReference>
<evidence type="ECO:0000313" key="1">
    <source>
        <dbReference type="EMBL" id="SDY40060.1"/>
    </source>
</evidence>
<sequence length="187" mass="21312">MGKFSFSLILVVFLLGCNGGKDQAKVLDTEPAYFPIKEFIEDQAKRLDKKGVRKRIEIKGKSQDVEKTLTTEDWLVELDFFVKADINKSSLANSYKTQRSEKFLIHELKPGEKGKVKKIVVGYEDKLIKQISFQMETDDTFYHSGTRGVLYTHSETGLLDQFSIEGTQKVIFFSPNKITVKASVNPY</sequence>
<organism evidence="1 2">
    <name type="scientific">Rhodonellum ikkaensis</name>
    <dbReference type="NCBI Taxonomy" id="336829"/>
    <lineage>
        <taxon>Bacteria</taxon>
        <taxon>Pseudomonadati</taxon>
        <taxon>Bacteroidota</taxon>
        <taxon>Cytophagia</taxon>
        <taxon>Cytophagales</taxon>
        <taxon>Cytophagaceae</taxon>
        <taxon>Rhodonellum</taxon>
    </lineage>
</organism>
<accession>A0A1H3JJ83</accession>
<evidence type="ECO:0000313" key="2">
    <source>
        <dbReference type="Proteomes" id="UP000199663"/>
    </source>
</evidence>
<dbReference type="RefSeq" id="WP_019595817.1">
    <property type="nucleotide sequence ID" value="NZ_FNQC01000001.1"/>
</dbReference>
<dbReference type="PROSITE" id="PS51257">
    <property type="entry name" value="PROKAR_LIPOPROTEIN"/>
    <property type="match status" value="1"/>
</dbReference>
<name>A0A1H3JJ83_9BACT</name>
<reference evidence="1 2" key="1">
    <citation type="submission" date="2016-10" db="EMBL/GenBank/DDBJ databases">
        <authorList>
            <person name="Varghese N."/>
            <person name="Submissions S."/>
        </authorList>
    </citation>
    <scope>NUCLEOTIDE SEQUENCE [LARGE SCALE GENOMIC DNA]</scope>
    <source>
        <strain evidence="1 2">DSM 17997</strain>
    </source>
</reference>
<protein>
    <recommendedName>
        <fullName evidence="3">Lipoprotein</fullName>
    </recommendedName>
</protein>
<comment type="caution">
    <text evidence="1">The sequence shown here is derived from an EMBL/GenBank/DDBJ whole genome shotgun (WGS) entry which is preliminary data.</text>
</comment>
<keyword evidence="2" id="KW-1185">Reference proteome</keyword>
<gene>
    <name evidence="1" type="ORF">SAMN05444412_10136</name>
</gene>
<proteinExistence type="predicted"/>